<organism evidence="2 3">
    <name type="scientific">Morchella esculenta fusarivirus 2</name>
    <dbReference type="NCBI Taxonomy" id="2830907"/>
    <lineage>
        <taxon>Viruses</taxon>
        <taxon>Riboviria</taxon>
        <taxon>Orthornavirae</taxon>
        <taxon>Pisuviricota</taxon>
        <taxon>Duplopiviricetes</taxon>
        <taxon>Durnavirales</taxon>
        <taxon>Fusariviridae</taxon>
    </lineage>
</organism>
<accession>A0AAE7RGA3</accession>
<proteinExistence type="predicted"/>
<evidence type="ECO:0000256" key="1">
    <source>
        <dbReference type="SAM" id="Phobius"/>
    </source>
</evidence>
<gene>
    <name evidence="2" type="primary">ORF3</name>
</gene>
<keyword evidence="1" id="KW-0812">Transmembrane</keyword>
<reference evidence="2" key="1">
    <citation type="journal article" date="2021" name="Arch. Virol.">
        <title>Molecular characterization of a novel partitivirus hosted by the false morel mushroom Gyromitra esculenta.</title>
        <authorList>
            <person name="Sahin E."/>
            <person name="Keskin E."/>
            <person name="Akata I."/>
        </authorList>
    </citation>
    <scope>NUCLEOTIDE SEQUENCE</scope>
    <source>
        <strain evidence="2">ANK_VIR-105</strain>
    </source>
</reference>
<name>A0AAE7RGA3_9VIRU</name>
<sequence>MLDKAWARNAQQNLNKWVGSLRHLDGQTDNVEYYVAPEFTYRLDLSKIKNEIMAPAKKIVMDNYNAVLGENHKTVRDTFFTPLVIDDLKEFMIKSLPEGLGSFWFSLDGFEEIFNKKVYSHWIDPKVGLPAMSYYFELENIFNDSTVKWLIKSMAITDVTVTWSQEIYGHVQNYQTLIEAVNSMQGKASNVIKSIKSKSYKYSDRLITMACREVFKEWLQVQYIAVPVKMRFEVLQDLENYWYKNHPDEFIFKMRELQDFDEELKYKKNNIFKPYREPAKKIGIVARVVDKILMLWCTKCPPLFIVIPFLFTLFNPFIFIILFIFWWTWVFSH</sequence>
<dbReference type="Proteomes" id="UP001248970">
    <property type="component" value="Segment"/>
</dbReference>
<keyword evidence="1" id="KW-0472">Membrane</keyword>
<dbReference type="EMBL" id="MW965473">
    <property type="protein sequence ID" value="QUN00485.1"/>
    <property type="molecule type" value="Genomic_RNA"/>
</dbReference>
<feature type="transmembrane region" description="Helical" evidence="1">
    <location>
        <begin position="303"/>
        <end position="329"/>
    </location>
</feature>
<evidence type="ECO:0000313" key="2">
    <source>
        <dbReference type="EMBL" id="QUN00485.1"/>
    </source>
</evidence>
<keyword evidence="1" id="KW-1133">Transmembrane helix</keyword>
<protein>
    <submittedName>
        <fullName evidence="2">Uncharacterized protein</fullName>
    </submittedName>
</protein>
<evidence type="ECO:0000313" key="3">
    <source>
        <dbReference type="Proteomes" id="UP001248970"/>
    </source>
</evidence>